<comment type="cofactor">
    <cofactor evidence="1">
        <name>Mn(2+)</name>
        <dbReference type="ChEBI" id="CHEBI:29035"/>
    </cofactor>
</comment>
<evidence type="ECO:0000256" key="5">
    <source>
        <dbReference type="ARBA" id="ARBA00022763"/>
    </source>
</evidence>
<dbReference type="GO" id="GO:0016787">
    <property type="term" value="F:hydrolase activity"/>
    <property type="evidence" value="ECO:0007669"/>
    <property type="project" value="UniProtKB-KW"/>
</dbReference>
<sequence length="370" mass="41248">MAKKKKDKKTSFPVKILKGILALVLVFVIGFFALAGYLTATEFKPSEYEGVAVEKAENAEKTVAAGDTLTVLSYNIGYCANDKDHDFFMDGGKTVNTESRENIEKNLSGIINTIKEADADVNFIQEVDKSSKRSYHVNEYSSISESLEDYSAAYATNYRVKYVPYPLPTIGEVESGVAIFNKFTANESALRVGFPTAFSWPVSLCQLKRCLLVEYVPIENSDKMLVLVNLHLDAYDDGEGKKLQTQILSDFLKNEYEKGNYVIAGGDFNQTFPDVQGEQYEVVNDEYFVPGVVDTSLFPEGWQIVSDDDVPSARLLNEPYNPESENTQYYVLDGFILSPNVKSVSVETLDCGFENSDHNPVVLTAQLEEE</sequence>
<dbReference type="GO" id="GO:0004519">
    <property type="term" value="F:endonuclease activity"/>
    <property type="evidence" value="ECO:0007669"/>
    <property type="project" value="UniProtKB-KW"/>
</dbReference>
<evidence type="ECO:0000313" key="12">
    <source>
        <dbReference type="Proteomes" id="UP000824118"/>
    </source>
</evidence>
<feature type="domain" description="Endonuclease/exonuclease/phosphatase" evidence="10">
    <location>
        <begin position="106"/>
        <end position="276"/>
    </location>
</feature>
<dbReference type="InterPro" id="IPR036691">
    <property type="entry name" value="Endo/exonu/phosph_ase_sf"/>
</dbReference>
<comment type="caution">
    <text evidence="11">The sequence shown here is derived from an EMBL/GenBank/DDBJ whole genome shotgun (WGS) entry which is preliminary data.</text>
</comment>
<evidence type="ECO:0000256" key="1">
    <source>
        <dbReference type="ARBA" id="ARBA00001936"/>
    </source>
</evidence>
<keyword evidence="9" id="KW-0472">Membrane</keyword>
<dbReference type="PANTHER" id="PTHR15822:SF4">
    <property type="entry name" value="TYROSYL-DNA PHOSPHODIESTERASE 2"/>
    <property type="match status" value="1"/>
</dbReference>
<evidence type="ECO:0000256" key="6">
    <source>
        <dbReference type="ARBA" id="ARBA00022801"/>
    </source>
</evidence>
<evidence type="ECO:0000313" key="11">
    <source>
        <dbReference type="EMBL" id="HIU50272.1"/>
    </source>
</evidence>
<keyword evidence="3" id="KW-0540">Nuclease</keyword>
<dbReference type="Proteomes" id="UP000824118">
    <property type="component" value="Unassembled WGS sequence"/>
</dbReference>
<name>A0A9D1S8C8_9FIRM</name>
<keyword evidence="9" id="KW-0812">Transmembrane</keyword>
<dbReference type="EMBL" id="DVNG01000066">
    <property type="protein sequence ID" value="HIU50272.1"/>
    <property type="molecule type" value="Genomic_DNA"/>
</dbReference>
<evidence type="ECO:0000256" key="4">
    <source>
        <dbReference type="ARBA" id="ARBA00022723"/>
    </source>
</evidence>
<evidence type="ECO:0000256" key="7">
    <source>
        <dbReference type="ARBA" id="ARBA00022842"/>
    </source>
</evidence>
<comment type="cofactor">
    <cofactor evidence="2">
        <name>Mg(2+)</name>
        <dbReference type="ChEBI" id="CHEBI:18420"/>
    </cofactor>
</comment>
<feature type="transmembrane region" description="Helical" evidence="9">
    <location>
        <begin position="20"/>
        <end position="38"/>
    </location>
</feature>
<dbReference type="AlphaFoldDB" id="A0A9D1S8C8"/>
<keyword evidence="6" id="KW-0378">Hydrolase</keyword>
<dbReference type="Pfam" id="PF03372">
    <property type="entry name" value="Exo_endo_phos"/>
    <property type="match status" value="1"/>
</dbReference>
<dbReference type="InterPro" id="IPR005135">
    <property type="entry name" value="Endo/exonuclease/phosphatase"/>
</dbReference>
<keyword evidence="7" id="KW-0460">Magnesium</keyword>
<dbReference type="InterPro" id="IPR051547">
    <property type="entry name" value="TDP2-like"/>
</dbReference>
<keyword evidence="11" id="KW-0255">Endonuclease</keyword>
<evidence type="ECO:0000256" key="3">
    <source>
        <dbReference type="ARBA" id="ARBA00022722"/>
    </source>
</evidence>
<protein>
    <submittedName>
        <fullName evidence="11">Endonuclease</fullName>
    </submittedName>
</protein>
<evidence type="ECO:0000256" key="9">
    <source>
        <dbReference type="SAM" id="Phobius"/>
    </source>
</evidence>
<dbReference type="Gene3D" id="3.60.10.10">
    <property type="entry name" value="Endonuclease/exonuclease/phosphatase"/>
    <property type="match status" value="1"/>
</dbReference>
<dbReference type="GO" id="GO:0046872">
    <property type="term" value="F:metal ion binding"/>
    <property type="evidence" value="ECO:0007669"/>
    <property type="project" value="UniProtKB-KW"/>
</dbReference>
<keyword evidence="9" id="KW-1133">Transmembrane helix</keyword>
<dbReference type="SUPFAM" id="SSF56219">
    <property type="entry name" value="DNase I-like"/>
    <property type="match status" value="1"/>
</dbReference>
<proteinExistence type="predicted"/>
<evidence type="ECO:0000256" key="2">
    <source>
        <dbReference type="ARBA" id="ARBA00001946"/>
    </source>
</evidence>
<dbReference type="PANTHER" id="PTHR15822">
    <property type="entry name" value="TRAF AND TNF RECEPTOR-ASSOCIATED PROTEIN"/>
    <property type="match status" value="1"/>
</dbReference>
<gene>
    <name evidence="11" type="ORF">IAD22_04595</name>
</gene>
<evidence type="ECO:0000259" key="10">
    <source>
        <dbReference type="Pfam" id="PF03372"/>
    </source>
</evidence>
<reference evidence="11" key="2">
    <citation type="journal article" date="2021" name="PeerJ">
        <title>Extensive microbial diversity within the chicken gut microbiome revealed by metagenomics and culture.</title>
        <authorList>
            <person name="Gilroy R."/>
            <person name="Ravi A."/>
            <person name="Getino M."/>
            <person name="Pursley I."/>
            <person name="Horton D.L."/>
            <person name="Alikhan N.F."/>
            <person name="Baker D."/>
            <person name="Gharbi K."/>
            <person name="Hall N."/>
            <person name="Watson M."/>
            <person name="Adriaenssens E.M."/>
            <person name="Foster-Nyarko E."/>
            <person name="Jarju S."/>
            <person name="Secka A."/>
            <person name="Antonio M."/>
            <person name="Oren A."/>
            <person name="Chaudhuri R.R."/>
            <person name="La Ragione R."/>
            <person name="Hildebrand F."/>
            <person name="Pallen M.J."/>
        </authorList>
    </citation>
    <scope>NUCLEOTIDE SEQUENCE</scope>
    <source>
        <strain evidence="11">ChiGjej1B1-1684</strain>
    </source>
</reference>
<keyword evidence="8" id="KW-0234">DNA repair</keyword>
<reference evidence="11" key="1">
    <citation type="submission" date="2020-10" db="EMBL/GenBank/DDBJ databases">
        <authorList>
            <person name="Gilroy R."/>
        </authorList>
    </citation>
    <scope>NUCLEOTIDE SEQUENCE</scope>
    <source>
        <strain evidence="11">ChiGjej1B1-1684</strain>
    </source>
</reference>
<accession>A0A9D1S8C8</accession>
<evidence type="ECO:0000256" key="8">
    <source>
        <dbReference type="ARBA" id="ARBA00023204"/>
    </source>
</evidence>
<keyword evidence="5" id="KW-0227">DNA damage</keyword>
<dbReference type="GO" id="GO:0006281">
    <property type="term" value="P:DNA repair"/>
    <property type="evidence" value="ECO:0007669"/>
    <property type="project" value="UniProtKB-KW"/>
</dbReference>
<organism evidence="11 12">
    <name type="scientific">Candidatus Limousia pullorum</name>
    <dbReference type="NCBI Taxonomy" id="2840860"/>
    <lineage>
        <taxon>Bacteria</taxon>
        <taxon>Bacillati</taxon>
        <taxon>Bacillota</taxon>
        <taxon>Clostridia</taxon>
        <taxon>Eubacteriales</taxon>
        <taxon>Oscillospiraceae</taxon>
        <taxon>Oscillospiraceae incertae sedis</taxon>
        <taxon>Candidatus Limousia</taxon>
    </lineage>
</organism>
<keyword evidence="4" id="KW-0479">Metal-binding</keyword>